<evidence type="ECO:0000256" key="1">
    <source>
        <dbReference type="SAM" id="MobiDB-lite"/>
    </source>
</evidence>
<feature type="non-terminal residue" evidence="2">
    <location>
        <position position="1"/>
    </location>
</feature>
<gene>
    <name evidence="2" type="ORF">FJZ00_11295</name>
</gene>
<evidence type="ECO:0000313" key="3">
    <source>
        <dbReference type="Proteomes" id="UP000703893"/>
    </source>
</evidence>
<protein>
    <submittedName>
        <fullName evidence="2">Uncharacterized protein</fullName>
    </submittedName>
</protein>
<dbReference type="AlphaFoldDB" id="A0A937X7T7"/>
<proteinExistence type="predicted"/>
<reference evidence="2 3" key="1">
    <citation type="submission" date="2019-03" db="EMBL/GenBank/DDBJ databases">
        <title>Lake Tanganyika Metagenome-Assembled Genomes (MAGs).</title>
        <authorList>
            <person name="Tran P."/>
        </authorList>
    </citation>
    <scope>NUCLEOTIDE SEQUENCE [LARGE SCALE GENOMIC DNA]</scope>
    <source>
        <strain evidence="2">K_DeepCast_65m_m2_236</strain>
    </source>
</reference>
<sequence>NRSVLKKIAGLESKRINASEEGTSSAQIWFLGKDSALGGPTGGTSIGMQTSGGALALFRDADDDDDFVKSKLVDYVQWGQAPSTAYSMESVAVAAGLWKAGTYVQGTSPGKEMNPITKGATGSENWKVTDQDDD</sequence>
<feature type="region of interest" description="Disordered" evidence="1">
    <location>
        <begin position="107"/>
        <end position="134"/>
    </location>
</feature>
<dbReference type="Proteomes" id="UP000703893">
    <property type="component" value="Unassembled WGS sequence"/>
</dbReference>
<accession>A0A937X7T7</accession>
<evidence type="ECO:0000313" key="2">
    <source>
        <dbReference type="EMBL" id="MBM3275730.1"/>
    </source>
</evidence>
<organism evidence="2 3">
    <name type="scientific">Candidatus Tanganyikabacteria bacterium</name>
    <dbReference type="NCBI Taxonomy" id="2961651"/>
    <lineage>
        <taxon>Bacteria</taxon>
        <taxon>Bacillati</taxon>
        <taxon>Candidatus Sericytochromatia</taxon>
        <taxon>Candidatus Tanganyikabacteria</taxon>
    </lineage>
</organism>
<dbReference type="EMBL" id="VGJX01000696">
    <property type="protein sequence ID" value="MBM3275730.1"/>
    <property type="molecule type" value="Genomic_DNA"/>
</dbReference>
<comment type="caution">
    <text evidence="2">The sequence shown here is derived from an EMBL/GenBank/DDBJ whole genome shotgun (WGS) entry which is preliminary data.</text>
</comment>
<name>A0A937X7T7_9BACT</name>